<evidence type="ECO:0000256" key="6">
    <source>
        <dbReference type="ARBA" id="ARBA00022692"/>
    </source>
</evidence>
<keyword evidence="4" id="KW-1134">Transmembrane beta strand</keyword>
<reference evidence="19 20" key="1">
    <citation type="submission" date="2018-08" db="EMBL/GenBank/DDBJ databases">
        <title>Mucilaginibacter terrae sp. nov., isolated from manganese diggings.</title>
        <authorList>
            <person name="Huang Y."/>
            <person name="Zhou Z."/>
        </authorList>
    </citation>
    <scope>NUCLEOTIDE SEQUENCE [LARGE SCALE GENOMIC DNA]</scope>
    <source>
        <strain evidence="19 20">ZH6</strain>
    </source>
</reference>
<evidence type="ECO:0000256" key="5">
    <source>
        <dbReference type="ARBA" id="ARBA00022597"/>
    </source>
</evidence>
<dbReference type="PANTHER" id="PTHR33619">
    <property type="entry name" value="POLYSACCHARIDE EXPORT PROTEIN GFCE-RELATED"/>
    <property type="match status" value="1"/>
</dbReference>
<dbReference type="EMBL" id="QWDE01000001">
    <property type="protein sequence ID" value="RFZ85802.1"/>
    <property type="molecule type" value="Genomic_DNA"/>
</dbReference>
<dbReference type="GO" id="GO:0015159">
    <property type="term" value="F:polysaccharide transmembrane transporter activity"/>
    <property type="evidence" value="ECO:0007669"/>
    <property type="project" value="InterPro"/>
</dbReference>
<feature type="domain" description="Polysaccharide export protein N-terminal" evidence="17">
    <location>
        <begin position="50"/>
        <end position="141"/>
    </location>
</feature>
<dbReference type="OrthoDB" id="662756at2"/>
<evidence type="ECO:0000256" key="14">
    <source>
        <dbReference type="ARBA" id="ARBA00023288"/>
    </source>
</evidence>
<evidence type="ECO:0000259" key="17">
    <source>
        <dbReference type="Pfam" id="PF02563"/>
    </source>
</evidence>
<evidence type="ECO:0000256" key="13">
    <source>
        <dbReference type="ARBA" id="ARBA00023237"/>
    </source>
</evidence>
<organism evidence="19 20">
    <name type="scientific">Mucilaginibacter terrenus</name>
    <dbReference type="NCBI Taxonomy" id="2482727"/>
    <lineage>
        <taxon>Bacteria</taxon>
        <taxon>Pseudomonadati</taxon>
        <taxon>Bacteroidota</taxon>
        <taxon>Sphingobacteriia</taxon>
        <taxon>Sphingobacteriales</taxon>
        <taxon>Sphingobacteriaceae</taxon>
        <taxon>Mucilaginibacter</taxon>
    </lineage>
</organism>
<dbReference type="InterPro" id="IPR049712">
    <property type="entry name" value="Poly_export"/>
</dbReference>
<evidence type="ECO:0000256" key="2">
    <source>
        <dbReference type="ARBA" id="ARBA00009450"/>
    </source>
</evidence>
<evidence type="ECO:0000256" key="9">
    <source>
        <dbReference type="ARBA" id="ARBA00023065"/>
    </source>
</evidence>
<dbReference type="PANTHER" id="PTHR33619:SF3">
    <property type="entry name" value="POLYSACCHARIDE EXPORT PROTEIN GFCE-RELATED"/>
    <property type="match status" value="1"/>
</dbReference>
<evidence type="ECO:0000256" key="4">
    <source>
        <dbReference type="ARBA" id="ARBA00022452"/>
    </source>
</evidence>
<evidence type="ECO:0000256" key="16">
    <source>
        <dbReference type="SAM" id="SignalP"/>
    </source>
</evidence>
<accession>A0A3E2NXU2</accession>
<dbReference type="GO" id="GO:0015288">
    <property type="term" value="F:porin activity"/>
    <property type="evidence" value="ECO:0007669"/>
    <property type="project" value="UniProtKB-KW"/>
</dbReference>
<dbReference type="RefSeq" id="WP_117382699.1">
    <property type="nucleotide sequence ID" value="NZ_QWDE01000001.1"/>
</dbReference>
<comment type="subcellular location">
    <subcellularLocation>
        <location evidence="1">Cell outer membrane</location>
        <topology evidence="1">Multi-pass membrane protein</topology>
    </subcellularLocation>
</comment>
<keyword evidence="15" id="KW-1133">Transmembrane helix</keyword>
<keyword evidence="9" id="KW-0406">Ion transport</keyword>
<evidence type="ECO:0000256" key="12">
    <source>
        <dbReference type="ARBA" id="ARBA00023139"/>
    </source>
</evidence>
<evidence type="ECO:0000256" key="3">
    <source>
        <dbReference type="ARBA" id="ARBA00022448"/>
    </source>
</evidence>
<keyword evidence="6 15" id="KW-0812">Transmembrane</keyword>
<dbReference type="Gene3D" id="3.10.560.10">
    <property type="entry name" value="Outer membrane lipoprotein wza domain like"/>
    <property type="match status" value="1"/>
</dbReference>
<dbReference type="InterPro" id="IPR003715">
    <property type="entry name" value="Poly_export_N"/>
</dbReference>
<keyword evidence="11 15" id="KW-0472">Membrane</keyword>
<dbReference type="AlphaFoldDB" id="A0A3E2NXU2"/>
<keyword evidence="14" id="KW-0449">Lipoprotein</keyword>
<dbReference type="GO" id="GO:0006811">
    <property type="term" value="P:monoatomic ion transport"/>
    <property type="evidence" value="ECO:0007669"/>
    <property type="project" value="UniProtKB-KW"/>
</dbReference>
<name>A0A3E2NXU2_9SPHI</name>
<keyword evidence="10" id="KW-0626">Porin</keyword>
<dbReference type="GO" id="GO:0046930">
    <property type="term" value="C:pore complex"/>
    <property type="evidence" value="ECO:0007669"/>
    <property type="project" value="UniProtKB-KW"/>
</dbReference>
<keyword evidence="8" id="KW-0625">Polysaccharide transport</keyword>
<proteinExistence type="inferred from homology"/>
<comment type="caution">
    <text evidence="19">The sequence shown here is derived from an EMBL/GenBank/DDBJ whole genome shotgun (WGS) entry which is preliminary data.</text>
</comment>
<evidence type="ECO:0000313" key="20">
    <source>
        <dbReference type="Proteomes" id="UP000260823"/>
    </source>
</evidence>
<dbReference type="Proteomes" id="UP000260823">
    <property type="component" value="Unassembled WGS sequence"/>
</dbReference>
<evidence type="ECO:0000256" key="11">
    <source>
        <dbReference type="ARBA" id="ARBA00023136"/>
    </source>
</evidence>
<evidence type="ECO:0000313" key="19">
    <source>
        <dbReference type="EMBL" id="RFZ85802.1"/>
    </source>
</evidence>
<keyword evidence="3" id="KW-0813">Transport</keyword>
<keyword evidence="13" id="KW-0998">Cell outer membrane</keyword>
<feature type="signal peptide" evidence="16">
    <location>
        <begin position="1"/>
        <end position="19"/>
    </location>
</feature>
<keyword evidence="20" id="KW-1185">Reference proteome</keyword>
<evidence type="ECO:0000256" key="7">
    <source>
        <dbReference type="ARBA" id="ARBA00022729"/>
    </source>
</evidence>
<gene>
    <name evidence="19" type="ORF">DYU05_09460</name>
</gene>
<keyword evidence="12" id="KW-0564">Palmitate</keyword>
<sequence>MKKTSLTFLVLLSAFAVLSSLNSCISSRKLAYFNNIKADSVSQIDVQKLETKINANDILQINISTPDITTTGFLNSAVAISSSGGQGGVNGYLVDQSGAIKLPLLGTINAAGLTKGQLSDSITKALLVRKIAVNPIVNVRILNYKITVLGEVNHPGVVPVPNEHITLPEALGSAGDLTAFGKRDNVLLIREQDGKRITKRFSLNNSQMFDKDIYNLQNQDILYVEPNNARAASSDRSTQLIPYAFSAISLLLVIYLNIIRK</sequence>
<evidence type="ECO:0000256" key="15">
    <source>
        <dbReference type="SAM" id="Phobius"/>
    </source>
</evidence>
<dbReference type="Pfam" id="PF22461">
    <property type="entry name" value="SLBB_2"/>
    <property type="match status" value="1"/>
</dbReference>
<evidence type="ECO:0000256" key="1">
    <source>
        <dbReference type="ARBA" id="ARBA00004571"/>
    </source>
</evidence>
<evidence type="ECO:0000256" key="8">
    <source>
        <dbReference type="ARBA" id="ARBA00023047"/>
    </source>
</evidence>
<comment type="similarity">
    <text evidence="2">Belongs to the BexD/CtrA/VexA family.</text>
</comment>
<evidence type="ECO:0000256" key="10">
    <source>
        <dbReference type="ARBA" id="ARBA00023114"/>
    </source>
</evidence>
<evidence type="ECO:0000259" key="18">
    <source>
        <dbReference type="Pfam" id="PF22461"/>
    </source>
</evidence>
<keyword evidence="5" id="KW-0762">Sugar transport</keyword>
<keyword evidence="7 16" id="KW-0732">Signal</keyword>
<dbReference type="Pfam" id="PF02563">
    <property type="entry name" value="Poly_export"/>
    <property type="match status" value="1"/>
</dbReference>
<dbReference type="InterPro" id="IPR054765">
    <property type="entry name" value="SLBB_dom"/>
</dbReference>
<feature type="transmembrane region" description="Helical" evidence="15">
    <location>
        <begin position="240"/>
        <end position="259"/>
    </location>
</feature>
<dbReference type="GO" id="GO:0009279">
    <property type="term" value="C:cell outer membrane"/>
    <property type="evidence" value="ECO:0007669"/>
    <property type="project" value="UniProtKB-SubCell"/>
</dbReference>
<feature type="chain" id="PRO_5017562167" evidence="16">
    <location>
        <begin position="20"/>
        <end position="261"/>
    </location>
</feature>
<feature type="domain" description="SLBB" evidence="18">
    <location>
        <begin position="145"/>
        <end position="224"/>
    </location>
</feature>
<protein>
    <submittedName>
        <fullName evidence="19">Polysaccharide export protein</fullName>
    </submittedName>
</protein>